<sequence>MPLCPNPQQRQHASYLPIPTSPLLPILGCRTRLPCRPFRYLPGLRRSLGRPFRRYVCMASSFQCVVKATGPRSWIRRGSHLVQCPRADIMDKVWTNVLQWEGRR</sequence>
<organism evidence="1 2">
    <name type="scientific">Laccaria amethystina LaAM-08-1</name>
    <dbReference type="NCBI Taxonomy" id="1095629"/>
    <lineage>
        <taxon>Eukaryota</taxon>
        <taxon>Fungi</taxon>
        <taxon>Dikarya</taxon>
        <taxon>Basidiomycota</taxon>
        <taxon>Agaricomycotina</taxon>
        <taxon>Agaricomycetes</taxon>
        <taxon>Agaricomycetidae</taxon>
        <taxon>Agaricales</taxon>
        <taxon>Agaricineae</taxon>
        <taxon>Hydnangiaceae</taxon>
        <taxon>Laccaria</taxon>
    </lineage>
</organism>
<reference evidence="1 2" key="1">
    <citation type="submission" date="2014-04" db="EMBL/GenBank/DDBJ databases">
        <authorList>
            <consortium name="DOE Joint Genome Institute"/>
            <person name="Kuo A."/>
            <person name="Kohler A."/>
            <person name="Nagy L.G."/>
            <person name="Floudas D."/>
            <person name="Copeland A."/>
            <person name="Barry K.W."/>
            <person name="Cichocki N."/>
            <person name="Veneault-Fourrey C."/>
            <person name="LaButti K."/>
            <person name="Lindquist E.A."/>
            <person name="Lipzen A."/>
            <person name="Lundell T."/>
            <person name="Morin E."/>
            <person name="Murat C."/>
            <person name="Sun H."/>
            <person name="Tunlid A."/>
            <person name="Henrissat B."/>
            <person name="Grigoriev I.V."/>
            <person name="Hibbett D.S."/>
            <person name="Martin F."/>
            <person name="Nordberg H.P."/>
            <person name="Cantor M.N."/>
            <person name="Hua S.X."/>
        </authorList>
    </citation>
    <scope>NUCLEOTIDE SEQUENCE [LARGE SCALE GENOMIC DNA]</scope>
    <source>
        <strain evidence="1 2">LaAM-08-1</strain>
    </source>
</reference>
<dbReference type="AlphaFoldDB" id="A0A0C9XTQ1"/>
<accession>A0A0C9XTQ1</accession>
<proteinExistence type="predicted"/>
<name>A0A0C9XTQ1_9AGAR</name>
<dbReference type="EMBL" id="KN838564">
    <property type="protein sequence ID" value="KIK05034.1"/>
    <property type="molecule type" value="Genomic_DNA"/>
</dbReference>
<evidence type="ECO:0000313" key="2">
    <source>
        <dbReference type="Proteomes" id="UP000054477"/>
    </source>
</evidence>
<reference evidence="2" key="2">
    <citation type="submission" date="2015-01" db="EMBL/GenBank/DDBJ databases">
        <title>Evolutionary Origins and Diversification of the Mycorrhizal Mutualists.</title>
        <authorList>
            <consortium name="DOE Joint Genome Institute"/>
            <consortium name="Mycorrhizal Genomics Consortium"/>
            <person name="Kohler A."/>
            <person name="Kuo A."/>
            <person name="Nagy L.G."/>
            <person name="Floudas D."/>
            <person name="Copeland A."/>
            <person name="Barry K.W."/>
            <person name="Cichocki N."/>
            <person name="Veneault-Fourrey C."/>
            <person name="LaButti K."/>
            <person name="Lindquist E.A."/>
            <person name="Lipzen A."/>
            <person name="Lundell T."/>
            <person name="Morin E."/>
            <person name="Murat C."/>
            <person name="Riley R."/>
            <person name="Ohm R."/>
            <person name="Sun H."/>
            <person name="Tunlid A."/>
            <person name="Henrissat B."/>
            <person name="Grigoriev I.V."/>
            <person name="Hibbett D.S."/>
            <person name="Martin F."/>
        </authorList>
    </citation>
    <scope>NUCLEOTIDE SEQUENCE [LARGE SCALE GENOMIC DNA]</scope>
    <source>
        <strain evidence="2">LaAM-08-1</strain>
    </source>
</reference>
<gene>
    <name evidence="1" type="ORF">K443DRAFT_379718</name>
</gene>
<dbReference type="HOGENOM" id="CLU_2250575_0_0_1"/>
<evidence type="ECO:0000313" key="1">
    <source>
        <dbReference type="EMBL" id="KIK05034.1"/>
    </source>
</evidence>
<protein>
    <submittedName>
        <fullName evidence="1">Uncharacterized protein</fullName>
    </submittedName>
</protein>
<dbReference type="Proteomes" id="UP000054477">
    <property type="component" value="Unassembled WGS sequence"/>
</dbReference>
<keyword evidence="2" id="KW-1185">Reference proteome</keyword>